<dbReference type="RefSeq" id="WP_118924534.1">
    <property type="nucleotide sequence ID" value="NZ_QWEG01000022.1"/>
</dbReference>
<sequence length="137" mass="15936">MYTVLTYFVILLVIVVSAFVTLFFKNELERMFQEKNVAAFHICNVLIVLMVAFGAHTVMTIYMMGSKINLFLQLAILLFMVLPVYVAGHLAFEKYKAVYRKYNTAEDGKVIVLNEKYLKKKKRFTKLKNYNALSKED</sequence>
<keyword evidence="3" id="KW-1185">Reference proteome</keyword>
<keyword evidence="1" id="KW-1133">Transmembrane helix</keyword>
<gene>
    <name evidence="2" type="ORF">D1B31_21990</name>
</gene>
<dbReference type="AlphaFoldDB" id="A0A417YFF5"/>
<keyword evidence="1" id="KW-0812">Transmembrane</keyword>
<protein>
    <submittedName>
        <fullName evidence="2">Uncharacterized protein</fullName>
    </submittedName>
</protein>
<name>A0A417YFF5_9BACI</name>
<accession>A0A417YFF5</accession>
<organism evidence="2 3">
    <name type="scientific">Neobacillus notoginsengisoli</name>
    <dbReference type="NCBI Taxonomy" id="1578198"/>
    <lineage>
        <taxon>Bacteria</taxon>
        <taxon>Bacillati</taxon>
        <taxon>Bacillota</taxon>
        <taxon>Bacilli</taxon>
        <taxon>Bacillales</taxon>
        <taxon>Bacillaceae</taxon>
        <taxon>Neobacillus</taxon>
    </lineage>
</organism>
<feature type="transmembrane region" description="Helical" evidence="1">
    <location>
        <begin position="70"/>
        <end position="92"/>
    </location>
</feature>
<evidence type="ECO:0000256" key="1">
    <source>
        <dbReference type="SAM" id="Phobius"/>
    </source>
</evidence>
<keyword evidence="1" id="KW-0472">Membrane</keyword>
<feature type="transmembrane region" description="Helical" evidence="1">
    <location>
        <begin position="6"/>
        <end position="24"/>
    </location>
</feature>
<evidence type="ECO:0000313" key="3">
    <source>
        <dbReference type="Proteomes" id="UP000284416"/>
    </source>
</evidence>
<evidence type="ECO:0000313" key="2">
    <source>
        <dbReference type="EMBL" id="RHW31482.1"/>
    </source>
</evidence>
<comment type="caution">
    <text evidence="2">The sequence shown here is derived from an EMBL/GenBank/DDBJ whole genome shotgun (WGS) entry which is preliminary data.</text>
</comment>
<dbReference type="EMBL" id="QWEG01000022">
    <property type="protein sequence ID" value="RHW31482.1"/>
    <property type="molecule type" value="Genomic_DNA"/>
</dbReference>
<proteinExistence type="predicted"/>
<feature type="transmembrane region" description="Helical" evidence="1">
    <location>
        <begin position="36"/>
        <end position="64"/>
    </location>
</feature>
<reference evidence="2 3" key="1">
    <citation type="journal article" date="2017" name="Int. J. Syst. Evol. Microbiol.">
        <title>Bacillus notoginsengisoli sp. nov., a novel bacterium isolated from the rhizosphere of Panax notoginseng.</title>
        <authorList>
            <person name="Zhang M.Y."/>
            <person name="Cheng J."/>
            <person name="Cai Y."/>
            <person name="Zhang T.Y."/>
            <person name="Wu Y.Y."/>
            <person name="Manikprabhu D."/>
            <person name="Li W.J."/>
            <person name="Zhang Y.X."/>
        </authorList>
    </citation>
    <scope>NUCLEOTIDE SEQUENCE [LARGE SCALE GENOMIC DNA]</scope>
    <source>
        <strain evidence="2 3">JCM 30743</strain>
    </source>
</reference>
<dbReference type="OrthoDB" id="2885800at2"/>
<dbReference type="Proteomes" id="UP000284416">
    <property type="component" value="Unassembled WGS sequence"/>
</dbReference>